<protein>
    <submittedName>
        <fullName evidence="1">Uncharacterized protein</fullName>
    </submittedName>
</protein>
<dbReference type="Proteomes" id="UP000594118">
    <property type="component" value="Chromosome"/>
</dbReference>
<keyword evidence="2" id="KW-1185">Reference proteome</keyword>
<gene>
    <name evidence="1" type="ORF">F3W81_05530</name>
</gene>
<dbReference type="RefSeq" id="WP_193082646.1">
    <property type="nucleotide sequence ID" value="NZ_CP045201.1"/>
</dbReference>
<name>A0A7L9WJB7_9RHOB</name>
<dbReference type="KEGG" id="pshq:F3W81_05530"/>
<dbReference type="AlphaFoldDB" id="A0A7L9WJB7"/>
<proteinExistence type="predicted"/>
<sequence length="363" mass="40698">MPATASNVVHLSFPSRAQSRDARRAALLEGFAQRRRDPGDVFWLKENAEVLNIFECTGQRLTEEALASHRAVYDSLEQRLGFFPQYYRFFLSICLDLEDLGMPGSKGDALVDWACAQGLAQAELSDLQRAESRRLMLRRGRDPFGTSEELTERLHAFIARSATFVMPNKKAAYELTHILFYLSEYGRKTPQLPPQVKESLNFAGTLAYLECNADLLAEICVALRHAGLAVPQLWDDWLVRETHGFAVQGGEGAAAQDDYHEYLVSNWALATAGHDTFLHTIPEGTPQFHARPGRAGPLRRMSHCLLSLEGARSGDWHHMRERMFAALESDAQIAHLRAAEASCTDFHDFFAGFARTNMVLRAS</sequence>
<reference evidence="1 2" key="1">
    <citation type="submission" date="2019-10" db="EMBL/GenBank/DDBJ databases">
        <title>Pseudopuniceibacterium sp. HQ09 islated from Antarctica.</title>
        <authorList>
            <person name="Liao L."/>
            <person name="Su S."/>
            <person name="Chen B."/>
            <person name="Yu Y."/>
        </authorList>
    </citation>
    <scope>NUCLEOTIDE SEQUENCE [LARGE SCALE GENOMIC DNA]</scope>
    <source>
        <strain evidence="1 2">HQ09</strain>
    </source>
</reference>
<accession>A0A7L9WJB7</accession>
<evidence type="ECO:0000313" key="2">
    <source>
        <dbReference type="Proteomes" id="UP000594118"/>
    </source>
</evidence>
<evidence type="ECO:0000313" key="1">
    <source>
        <dbReference type="EMBL" id="QOL80329.1"/>
    </source>
</evidence>
<dbReference type="EMBL" id="CP045201">
    <property type="protein sequence ID" value="QOL80329.1"/>
    <property type="molecule type" value="Genomic_DNA"/>
</dbReference>
<dbReference type="InterPro" id="IPR054197">
    <property type="entry name" value="DUF6902"/>
</dbReference>
<organism evidence="1 2">
    <name type="scientific">Pseudooceanicola spongiae</name>
    <dbReference type="NCBI Taxonomy" id="2613965"/>
    <lineage>
        <taxon>Bacteria</taxon>
        <taxon>Pseudomonadati</taxon>
        <taxon>Pseudomonadota</taxon>
        <taxon>Alphaproteobacteria</taxon>
        <taxon>Rhodobacterales</taxon>
        <taxon>Paracoccaceae</taxon>
        <taxon>Pseudooceanicola</taxon>
    </lineage>
</organism>
<dbReference type="Pfam" id="PF21843">
    <property type="entry name" value="DUF6902"/>
    <property type="match status" value="1"/>
</dbReference>